<proteinExistence type="predicted"/>
<sequence>SCSITQLGNHTLIKTDFVVSVGKRAISDDRLRTRTNYKLTCCFFPRTKCDLGVHTSTWEWARRPLIHHFTGVRSGNRVGLRPGPTNTSRRKFIWMRGSARWARNWLSLGNNSLDHLSEPKNRLGLPAHLGRHGQHTKISRRTAPECGRLIVNKERNYFSPVKFTHAPETARVQASVEWGGLRRDWTH</sequence>
<dbReference type="EMBL" id="BGPR01119837">
    <property type="protein sequence ID" value="GBN16889.1"/>
    <property type="molecule type" value="Genomic_DNA"/>
</dbReference>
<accession>A0A4Y2LQZ0</accession>
<protein>
    <submittedName>
        <fullName evidence="1">Uncharacterized protein</fullName>
    </submittedName>
</protein>
<dbReference type="AlphaFoldDB" id="A0A4Y2LQZ0"/>
<evidence type="ECO:0000313" key="2">
    <source>
        <dbReference type="Proteomes" id="UP000499080"/>
    </source>
</evidence>
<reference evidence="1 2" key="1">
    <citation type="journal article" date="2019" name="Sci. Rep.">
        <title>Orb-weaving spider Araneus ventricosus genome elucidates the spidroin gene catalogue.</title>
        <authorList>
            <person name="Kono N."/>
            <person name="Nakamura H."/>
            <person name="Ohtoshi R."/>
            <person name="Moran D.A.P."/>
            <person name="Shinohara A."/>
            <person name="Yoshida Y."/>
            <person name="Fujiwara M."/>
            <person name="Mori M."/>
            <person name="Tomita M."/>
            <person name="Arakawa K."/>
        </authorList>
    </citation>
    <scope>NUCLEOTIDE SEQUENCE [LARGE SCALE GENOMIC DNA]</scope>
</reference>
<comment type="caution">
    <text evidence="1">The sequence shown here is derived from an EMBL/GenBank/DDBJ whole genome shotgun (WGS) entry which is preliminary data.</text>
</comment>
<feature type="non-terminal residue" evidence="1">
    <location>
        <position position="1"/>
    </location>
</feature>
<keyword evidence="2" id="KW-1185">Reference proteome</keyword>
<evidence type="ECO:0000313" key="1">
    <source>
        <dbReference type="EMBL" id="GBN16889.1"/>
    </source>
</evidence>
<dbReference type="Proteomes" id="UP000499080">
    <property type="component" value="Unassembled WGS sequence"/>
</dbReference>
<gene>
    <name evidence="1" type="ORF">AVEN_77551_1</name>
</gene>
<name>A0A4Y2LQZ0_ARAVE</name>
<organism evidence="1 2">
    <name type="scientific">Araneus ventricosus</name>
    <name type="common">Orbweaver spider</name>
    <name type="synonym">Epeira ventricosa</name>
    <dbReference type="NCBI Taxonomy" id="182803"/>
    <lineage>
        <taxon>Eukaryota</taxon>
        <taxon>Metazoa</taxon>
        <taxon>Ecdysozoa</taxon>
        <taxon>Arthropoda</taxon>
        <taxon>Chelicerata</taxon>
        <taxon>Arachnida</taxon>
        <taxon>Araneae</taxon>
        <taxon>Araneomorphae</taxon>
        <taxon>Entelegynae</taxon>
        <taxon>Araneoidea</taxon>
        <taxon>Araneidae</taxon>
        <taxon>Araneus</taxon>
    </lineage>
</organism>